<evidence type="ECO:0000313" key="1">
    <source>
        <dbReference type="EMBL" id="EAI8859185.1"/>
    </source>
</evidence>
<proteinExistence type="predicted"/>
<keyword evidence="2" id="KW-1185">Reference proteome</keyword>
<dbReference type="OMA" id="PEPYWEP"/>
<dbReference type="GeneID" id="61064015"/>
<gene>
    <name evidence="1" type="ORF">CX802_04935</name>
</gene>
<name>A0A5L8L0T4_CAMFE</name>
<dbReference type="EMBL" id="AABTCC010000012">
    <property type="protein sequence ID" value="EAI8859185.1"/>
    <property type="molecule type" value="Genomic_DNA"/>
</dbReference>
<organism evidence="1 2">
    <name type="scientific">Campylobacter fetus</name>
    <dbReference type="NCBI Taxonomy" id="196"/>
    <lineage>
        <taxon>Bacteria</taxon>
        <taxon>Pseudomonadati</taxon>
        <taxon>Campylobacterota</taxon>
        <taxon>Epsilonproteobacteria</taxon>
        <taxon>Campylobacterales</taxon>
        <taxon>Campylobacteraceae</taxon>
        <taxon>Campylobacter</taxon>
    </lineage>
</organism>
<comment type="caution">
    <text evidence="1">The sequence shown here is derived from an EMBL/GenBank/DDBJ whole genome shotgun (WGS) entry which is preliminary data.</text>
</comment>
<dbReference type="Pfam" id="PF10670">
    <property type="entry name" value="DUF4198"/>
    <property type="match status" value="1"/>
</dbReference>
<evidence type="ECO:0000313" key="2">
    <source>
        <dbReference type="Proteomes" id="UP000535509"/>
    </source>
</evidence>
<dbReference type="AlphaFoldDB" id="A0A5L8L0T4"/>
<dbReference type="InterPro" id="IPR019613">
    <property type="entry name" value="DUF4198"/>
</dbReference>
<protein>
    <submittedName>
        <fullName evidence="1">DUF4198 domain-containing protein</fullName>
    </submittedName>
</protein>
<accession>A0A5L8L0T4</accession>
<dbReference type="RefSeq" id="WP_002848173.1">
    <property type="nucleotide sequence ID" value="NZ_AACCWR020000035.1"/>
</dbReference>
<sequence length="251" mass="28370">MKAKFLAASAILTLFCTSSFAHFGVVIPSSSTVNDEKEAKMSITYRFTHPFEQMMMNMEKPVETGVFVDGKKNPISNLTEKKDGKMSYYTANYEVKNPGMYQFYVDPKPYFEAAEDKFIRHITKTVVNAYGFGEGWDSPIGLKAEIVPISRPYGLYKGNLFSGIVLYKGERAKNVMVEVEYYNTKGLKAPSEDFITQEVKTNELGEFSFAMPLAGWWGFSALIDDDETIKKDGKTYPVELGGVIWVETKEY</sequence>
<reference evidence="1 2" key="1">
    <citation type="submission" date="2018-06" db="EMBL/GenBank/DDBJ databases">
        <authorList>
            <consortium name="PulseNet: The National Subtyping Network for Foodborne Disease Surveillance"/>
            <person name="Tarr C.L."/>
            <person name="Trees E."/>
            <person name="Katz L.S."/>
            <person name="Carleton-Romer H.A."/>
            <person name="Stroika S."/>
            <person name="Kucerova Z."/>
            <person name="Roache K.F."/>
            <person name="Sabol A.L."/>
            <person name="Besser J."/>
            <person name="Gerner-Smidt P."/>
        </authorList>
    </citation>
    <scope>NUCLEOTIDE SEQUENCE [LARGE SCALE GENOMIC DNA]</scope>
    <source>
        <strain evidence="1 2">PNUSAC001503</strain>
    </source>
</reference>
<dbReference type="Proteomes" id="UP000535509">
    <property type="component" value="Unassembled WGS sequence"/>
</dbReference>